<accession>A0A372LE95</accession>
<dbReference type="PANTHER" id="PTHR11365:SF23">
    <property type="entry name" value="HYPOTHETICAL 5-OXOPROLINASE (EUROFUNG)-RELATED"/>
    <property type="match status" value="1"/>
</dbReference>
<evidence type="ECO:0000313" key="3">
    <source>
        <dbReference type="Proteomes" id="UP000264541"/>
    </source>
</evidence>
<reference evidence="2 3" key="1">
    <citation type="submission" date="2018-08" db="EMBL/GenBank/DDBJ databases">
        <title>Bacillus chawlae sp. nov., Bacillus glennii sp. nov., and Bacillus saganii sp. nov. Isolated from the Vehicle Assembly Building at Kennedy Space Center where the Viking Spacecraft were Assembled.</title>
        <authorList>
            <person name="Seuylemezian A."/>
            <person name="Vaishampayan P."/>
        </authorList>
    </citation>
    <scope>NUCLEOTIDE SEQUENCE [LARGE SCALE GENOMIC DNA]</scope>
    <source>
        <strain evidence="2 3">V47-23a</strain>
    </source>
</reference>
<gene>
    <name evidence="2" type="ORF">D0469_17905</name>
</gene>
<organism evidence="2 3">
    <name type="scientific">Peribacillus saganii</name>
    <dbReference type="NCBI Taxonomy" id="2303992"/>
    <lineage>
        <taxon>Bacteria</taxon>
        <taxon>Bacillati</taxon>
        <taxon>Bacillota</taxon>
        <taxon>Bacilli</taxon>
        <taxon>Bacillales</taxon>
        <taxon>Bacillaceae</taxon>
        <taxon>Peribacillus</taxon>
    </lineage>
</organism>
<dbReference type="AlphaFoldDB" id="A0A372LE95"/>
<dbReference type="InterPro" id="IPR045079">
    <property type="entry name" value="Oxoprolinase-like"/>
</dbReference>
<evidence type="ECO:0000259" key="1">
    <source>
        <dbReference type="Pfam" id="PF02538"/>
    </source>
</evidence>
<proteinExistence type="predicted"/>
<dbReference type="GO" id="GO:0005829">
    <property type="term" value="C:cytosol"/>
    <property type="evidence" value="ECO:0007669"/>
    <property type="project" value="TreeGrafter"/>
</dbReference>
<dbReference type="GO" id="GO:0006749">
    <property type="term" value="P:glutathione metabolic process"/>
    <property type="evidence" value="ECO:0007669"/>
    <property type="project" value="TreeGrafter"/>
</dbReference>
<dbReference type="InterPro" id="IPR003692">
    <property type="entry name" value="Hydantoinase_B"/>
</dbReference>
<protein>
    <submittedName>
        <fullName evidence="2">Hydantoinase B/oxoprolinase family protein</fullName>
    </submittedName>
</protein>
<dbReference type="RefSeq" id="WP_117328099.1">
    <property type="nucleotide sequence ID" value="NZ_QVTE01000054.1"/>
</dbReference>
<dbReference type="GO" id="GO:0017168">
    <property type="term" value="F:5-oxoprolinase (ATP-hydrolyzing) activity"/>
    <property type="evidence" value="ECO:0007669"/>
    <property type="project" value="TreeGrafter"/>
</dbReference>
<dbReference type="Pfam" id="PF02538">
    <property type="entry name" value="Hydantoinase_B"/>
    <property type="match status" value="1"/>
</dbReference>
<evidence type="ECO:0000313" key="2">
    <source>
        <dbReference type="EMBL" id="RFU64633.1"/>
    </source>
</evidence>
<sequence length="651" mass="73261">MAIDMNKYEDREHYDPFRFREWPRNDEHWQRIQERKKQLDTLTVDIIEGALEWAIDEGEAVVERMARGSIIREQHDYRASFNTVDCNSVTHVSWAATADPIRNCYELEDIRPGDVFIYNDVYASLGTIGHLPDYCAVIPVFSDGRIIGFSQIFGHCTDVGGRVVGSWPLSSTSIFEDGTMCPPIKLYDQGKLNEEAYRIILRNSRFPDELRGDIDAFISCARLIERQVLELCERYDTDTVEAAFYEIMDRCEKTVLEKALPQIPDGEFVGEDFIENDGVDRDKPVKIKLTIRKDSERMIVDFEGTDPQTKGPVNWPMDGRHFSKWLGAFIKGYAPGLVINDGFTNAFKCMLPPKTVLSARFPAPSSDRMTSMLIMINAFTAAMAKATKGNAVAAMQNIQLYAIFGETDKGEPFLYREIFGAGSGARPYEDGTDMVDLVPNSRNLPAEFIEQRYPIIVERVGAFIDSGGPGKYRGGLGYLKDIRTLVDGTFSPVAYRTEFACFGVNGGKSGKPGVCWINPGTPQEKKIIHSHEAVPVKAGDIIRITTPGGGGWGDPLERDPERVRLDVQRCIVSIESAKDDYGVVLQKVDNPRRVYEVNESATKQQREEISRNREPLKLIDRGERVNQLIKEGKISVSDFDMPAYVYENASL</sequence>
<dbReference type="PANTHER" id="PTHR11365">
    <property type="entry name" value="5-OXOPROLINASE RELATED"/>
    <property type="match status" value="1"/>
</dbReference>
<name>A0A372LE95_9BACI</name>
<keyword evidence="3" id="KW-1185">Reference proteome</keyword>
<dbReference type="Proteomes" id="UP000264541">
    <property type="component" value="Unassembled WGS sequence"/>
</dbReference>
<dbReference type="EMBL" id="QVTE01000054">
    <property type="protein sequence ID" value="RFU64633.1"/>
    <property type="molecule type" value="Genomic_DNA"/>
</dbReference>
<dbReference type="OrthoDB" id="102473at2"/>
<comment type="caution">
    <text evidence="2">The sequence shown here is derived from an EMBL/GenBank/DDBJ whole genome shotgun (WGS) entry which is preliminary data.</text>
</comment>
<feature type="domain" description="Hydantoinase B/oxoprolinase" evidence="1">
    <location>
        <begin position="40"/>
        <end position="555"/>
    </location>
</feature>